<evidence type="ECO:0000313" key="2">
    <source>
        <dbReference type="Proteomes" id="UP001595816"/>
    </source>
</evidence>
<comment type="caution">
    <text evidence="1">The sequence shown here is derived from an EMBL/GenBank/DDBJ whole genome shotgun (WGS) entry which is preliminary data.</text>
</comment>
<dbReference type="InterPro" id="IPR043519">
    <property type="entry name" value="NT_sf"/>
</dbReference>
<reference evidence="2" key="1">
    <citation type="journal article" date="2019" name="Int. J. Syst. Evol. Microbiol.">
        <title>The Global Catalogue of Microorganisms (GCM) 10K type strain sequencing project: providing services to taxonomists for standard genome sequencing and annotation.</title>
        <authorList>
            <consortium name="The Broad Institute Genomics Platform"/>
            <consortium name="The Broad Institute Genome Sequencing Center for Infectious Disease"/>
            <person name="Wu L."/>
            <person name="Ma J."/>
        </authorList>
    </citation>
    <scope>NUCLEOTIDE SEQUENCE [LARGE SCALE GENOMIC DNA]</scope>
    <source>
        <strain evidence="2">CGMCC 4.7289</strain>
    </source>
</reference>
<protein>
    <submittedName>
        <fullName evidence="1">GrpB family protein</fullName>
    </submittedName>
</protein>
<dbReference type="InterPro" id="IPR007344">
    <property type="entry name" value="GrpB/CoaE"/>
</dbReference>
<proteinExistence type="predicted"/>
<accession>A0ABV8LQP5</accession>
<evidence type="ECO:0000313" key="1">
    <source>
        <dbReference type="EMBL" id="MFC4132853.1"/>
    </source>
</evidence>
<keyword evidence="2" id="KW-1185">Reference proteome</keyword>
<dbReference type="EMBL" id="JBHSAY010000009">
    <property type="protein sequence ID" value="MFC4132853.1"/>
    <property type="molecule type" value="Genomic_DNA"/>
</dbReference>
<dbReference type="PANTHER" id="PTHR34822">
    <property type="entry name" value="GRPB DOMAIN PROTEIN (AFU_ORTHOLOGUE AFUA_1G01530)"/>
    <property type="match status" value="1"/>
</dbReference>
<dbReference type="Pfam" id="PF04229">
    <property type="entry name" value="GrpB"/>
    <property type="match status" value="1"/>
</dbReference>
<dbReference type="RefSeq" id="WP_253752405.1">
    <property type="nucleotide sequence ID" value="NZ_JAMZDZ010000001.1"/>
</dbReference>
<organism evidence="1 2">
    <name type="scientific">Hamadaea flava</name>
    <dbReference type="NCBI Taxonomy" id="1742688"/>
    <lineage>
        <taxon>Bacteria</taxon>
        <taxon>Bacillati</taxon>
        <taxon>Actinomycetota</taxon>
        <taxon>Actinomycetes</taxon>
        <taxon>Micromonosporales</taxon>
        <taxon>Micromonosporaceae</taxon>
        <taxon>Hamadaea</taxon>
    </lineage>
</organism>
<dbReference type="PANTHER" id="PTHR34822:SF1">
    <property type="entry name" value="GRPB FAMILY PROTEIN"/>
    <property type="match status" value="1"/>
</dbReference>
<sequence length="171" mass="19071">MRRDPIDIVPADPGWPTAYAEQHDQVAAALGEWLSGPVEHIGSTSVPGLPAKPIIDMLARVPQWEPSLTGSLTAALAGIGWVHAPEPADDAQRKWSFCYPDIAWRTHHLHVVGEDWDWRPLLKFRDHLRSHPDDAAEYARIKTDLAAADRHDRPAYRAGKAPFIESILARL</sequence>
<dbReference type="Proteomes" id="UP001595816">
    <property type="component" value="Unassembled WGS sequence"/>
</dbReference>
<dbReference type="SUPFAM" id="SSF81301">
    <property type="entry name" value="Nucleotidyltransferase"/>
    <property type="match status" value="1"/>
</dbReference>
<gene>
    <name evidence="1" type="ORF">ACFOZ4_19770</name>
</gene>
<name>A0ABV8LQP5_9ACTN</name>
<dbReference type="Gene3D" id="3.30.460.10">
    <property type="entry name" value="Beta Polymerase, domain 2"/>
    <property type="match status" value="1"/>
</dbReference>